<feature type="region of interest" description="Disordered" evidence="6">
    <location>
        <begin position="350"/>
        <end position="375"/>
    </location>
</feature>
<evidence type="ECO:0000256" key="3">
    <source>
        <dbReference type="ARBA" id="ARBA00022692"/>
    </source>
</evidence>
<dbReference type="KEGG" id="tdf:H9L22_16075"/>
<dbReference type="GO" id="GO:0005886">
    <property type="term" value="C:plasma membrane"/>
    <property type="evidence" value="ECO:0007669"/>
    <property type="project" value="UniProtKB-SubCell"/>
</dbReference>
<dbReference type="PANTHER" id="PTHR30213:SF0">
    <property type="entry name" value="UPF0761 MEMBRANE PROTEIN YIHY"/>
    <property type="match status" value="1"/>
</dbReference>
<evidence type="ECO:0000313" key="8">
    <source>
        <dbReference type="EMBL" id="QNP55653.1"/>
    </source>
</evidence>
<evidence type="ECO:0000313" key="9">
    <source>
        <dbReference type="Proteomes" id="UP000516117"/>
    </source>
</evidence>
<keyword evidence="2" id="KW-1003">Cell membrane</keyword>
<evidence type="ECO:0000256" key="1">
    <source>
        <dbReference type="ARBA" id="ARBA00004651"/>
    </source>
</evidence>
<organism evidence="8 9">
    <name type="scientific">Tessaracoccus defluvii</name>
    <dbReference type="NCBI Taxonomy" id="1285901"/>
    <lineage>
        <taxon>Bacteria</taxon>
        <taxon>Bacillati</taxon>
        <taxon>Actinomycetota</taxon>
        <taxon>Actinomycetes</taxon>
        <taxon>Propionibacteriales</taxon>
        <taxon>Propionibacteriaceae</taxon>
        <taxon>Tessaracoccus</taxon>
    </lineage>
</organism>
<gene>
    <name evidence="8" type="ORF">H9L22_16075</name>
</gene>
<evidence type="ECO:0000256" key="4">
    <source>
        <dbReference type="ARBA" id="ARBA00022989"/>
    </source>
</evidence>
<feature type="transmembrane region" description="Helical" evidence="7">
    <location>
        <begin position="212"/>
        <end position="235"/>
    </location>
</feature>
<feature type="transmembrane region" description="Helical" evidence="7">
    <location>
        <begin position="172"/>
        <end position="192"/>
    </location>
</feature>
<keyword evidence="5 7" id="KW-0472">Membrane</keyword>
<evidence type="ECO:0000256" key="2">
    <source>
        <dbReference type="ARBA" id="ARBA00022475"/>
    </source>
</evidence>
<keyword evidence="3 7" id="KW-0812">Transmembrane</keyword>
<evidence type="ECO:0000256" key="5">
    <source>
        <dbReference type="ARBA" id="ARBA00023136"/>
    </source>
</evidence>
<dbReference type="NCBIfam" id="TIGR00765">
    <property type="entry name" value="yihY_not_rbn"/>
    <property type="match status" value="1"/>
</dbReference>
<protein>
    <submittedName>
        <fullName evidence="8">YihY/virulence factor BrkB family protein</fullName>
    </submittedName>
</protein>
<dbReference type="AlphaFoldDB" id="A0A7H0H537"/>
<reference evidence="8 9" key="1">
    <citation type="submission" date="2020-08" db="EMBL/GenBank/DDBJ databases">
        <title>Genome sequence of Tessaracoccus defluvii JCM 17540T.</title>
        <authorList>
            <person name="Hyun D.-W."/>
            <person name="Bae J.-W."/>
        </authorList>
    </citation>
    <scope>NUCLEOTIDE SEQUENCE [LARGE SCALE GENOMIC DNA]</scope>
    <source>
        <strain evidence="8 9">JCM 17540</strain>
    </source>
</reference>
<dbReference type="EMBL" id="CP060789">
    <property type="protein sequence ID" value="QNP55653.1"/>
    <property type="molecule type" value="Genomic_DNA"/>
</dbReference>
<feature type="region of interest" description="Disordered" evidence="6">
    <location>
        <begin position="1"/>
        <end position="38"/>
    </location>
</feature>
<feature type="transmembrane region" description="Helical" evidence="7">
    <location>
        <begin position="282"/>
        <end position="304"/>
    </location>
</feature>
<comment type="subcellular location">
    <subcellularLocation>
        <location evidence="1">Cell membrane</location>
        <topology evidence="1">Multi-pass membrane protein</topology>
    </subcellularLocation>
</comment>
<dbReference type="Proteomes" id="UP000516117">
    <property type="component" value="Chromosome"/>
</dbReference>
<accession>A0A7H0H537</accession>
<feature type="transmembrane region" description="Helical" evidence="7">
    <location>
        <begin position="247"/>
        <end position="270"/>
    </location>
</feature>
<dbReference type="Pfam" id="PF03631">
    <property type="entry name" value="Virul_fac_BrkB"/>
    <property type="match status" value="1"/>
</dbReference>
<feature type="transmembrane region" description="Helical" evidence="7">
    <location>
        <begin position="62"/>
        <end position="88"/>
    </location>
</feature>
<sequence length="375" mass="40512">MPDVRGAAAPESVKQTRDKAANAPYPDDPRKPESPTDMSRPAWFYAAKRAVSEFSKDKVTDLAAGLTFFSVLSLFPMLLAVVSLLGVFGQGERTAETLNEWIAQFAPEDVSELLSGPISGLATQSGAGLALVTGILGALWASSGYVGAFSRAMNRIYEVEEGRPFWKHKPQMLLLTVAIVVIIVLMVVALVLSGPVARSIGNLIGIGETTVLIWNIAKWPVVVALAVVAIAMLYYFSPNVKQPRFRWVSLGAVIALVTSAIAVALFSVYVTNFASYNATYGVIGSVIVLLLGLWIINTVLLLGAEIDAEIERGRQLQGGLPAEETIQLPPRETTAAEKLADRNQKLVDQARELRADPEDRQSEADKDRKGPLDTH</sequence>
<keyword evidence="4 7" id="KW-1133">Transmembrane helix</keyword>
<name>A0A7H0H537_9ACTN</name>
<proteinExistence type="predicted"/>
<evidence type="ECO:0000256" key="7">
    <source>
        <dbReference type="SAM" id="Phobius"/>
    </source>
</evidence>
<feature type="transmembrane region" description="Helical" evidence="7">
    <location>
        <begin position="127"/>
        <end position="148"/>
    </location>
</feature>
<evidence type="ECO:0000256" key="6">
    <source>
        <dbReference type="SAM" id="MobiDB-lite"/>
    </source>
</evidence>
<dbReference type="RefSeq" id="WP_187720782.1">
    <property type="nucleotide sequence ID" value="NZ_BAABBL010000005.1"/>
</dbReference>
<dbReference type="InterPro" id="IPR017039">
    <property type="entry name" value="Virul_fac_BrkB"/>
</dbReference>
<keyword evidence="9" id="KW-1185">Reference proteome</keyword>
<dbReference type="PANTHER" id="PTHR30213">
    <property type="entry name" value="INNER MEMBRANE PROTEIN YHJD"/>
    <property type="match status" value="1"/>
</dbReference>